<evidence type="ECO:0000313" key="1">
    <source>
        <dbReference type="EnsemblMetazoa" id="PPA44626.1"/>
    </source>
</evidence>
<dbReference type="EnsemblMetazoa" id="PPA44626.1">
    <property type="protein sequence ID" value="PPA44626.1"/>
    <property type="gene ID" value="WBGene00282995"/>
</dbReference>
<accession>A0A8R1UZH8</accession>
<dbReference type="AlphaFoldDB" id="A0A2A6CRH8"/>
<sequence>MSVQPSVGGHGGYSLWSENMLMNDDMGRYEMRRSEDTMVSRAPYSFTPSPSMKNEPKARGIAGLVFDNPPHPPHLYGPIEANNLDYYPAWPMIRGLGKYDKDKRRDEMECSRKEIVSHSTRSPGVLLLLCPHRVTYGFSILDSSESPRSLFRILATRFPDGRIPGIVIYDNSCHLSVYCINREPAMFKKTNFLIGRLHSKNHKTCCRSMYLREYDGDEEMKALNSQSAEQTNARLRHINHVLPFLKLSRFKKTLALFLAHNQQK</sequence>
<dbReference type="OrthoDB" id="10071442at2759"/>
<keyword evidence="2" id="KW-1185">Reference proteome</keyword>
<organism evidence="1 2">
    <name type="scientific">Pristionchus pacificus</name>
    <name type="common">Parasitic nematode worm</name>
    <dbReference type="NCBI Taxonomy" id="54126"/>
    <lineage>
        <taxon>Eukaryota</taxon>
        <taxon>Metazoa</taxon>
        <taxon>Ecdysozoa</taxon>
        <taxon>Nematoda</taxon>
        <taxon>Chromadorea</taxon>
        <taxon>Rhabditida</taxon>
        <taxon>Rhabditina</taxon>
        <taxon>Diplogasteromorpha</taxon>
        <taxon>Diplogasteroidea</taxon>
        <taxon>Neodiplogasteridae</taxon>
        <taxon>Pristionchus</taxon>
    </lineage>
</organism>
<accession>A0A2A6CRH8</accession>
<name>A0A2A6CRH8_PRIPA</name>
<dbReference type="PANTHER" id="PTHR34305">
    <property type="entry name" value="EXPRESSED PROTEIN"/>
    <property type="match status" value="1"/>
</dbReference>
<reference evidence="1" key="2">
    <citation type="submission" date="2022-06" db="UniProtKB">
        <authorList>
            <consortium name="EnsemblMetazoa"/>
        </authorList>
    </citation>
    <scope>IDENTIFICATION</scope>
    <source>
        <strain evidence="1">PS312</strain>
    </source>
</reference>
<dbReference type="PANTHER" id="PTHR34305:SF1">
    <property type="entry name" value="SWIM-TYPE DOMAIN-CONTAINING PROTEIN"/>
    <property type="match status" value="1"/>
</dbReference>
<proteinExistence type="predicted"/>
<dbReference type="Proteomes" id="UP000005239">
    <property type="component" value="Unassembled WGS sequence"/>
</dbReference>
<reference evidence="2" key="1">
    <citation type="journal article" date="2008" name="Nat. Genet.">
        <title>The Pristionchus pacificus genome provides a unique perspective on nematode lifestyle and parasitism.</title>
        <authorList>
            <person name="Dieterich C."/>
            <person name="Clifton S.W."/>
            <person name="Schuster L.N."/>
            <person name="Chinwalla A."/>
            <person name="Delehaunty K."/>
            <person name="Dinkelacker I."/>
            <person name="Fulton L."/>
            <person name="Fulton R."/>
            <person name="Godfrey J."/>
            <person name="Minx P."/>
            <person name="Mitreva M."/>
            <person name="Roeseler W."/>
            <person name="Tian H."/>
            <person name="Witte H."/>
            <person name="Yang S.P."/>
            <person name="Wilson R.K."/>
            <person name="Sommer R.J."/>
        </authorList>
    </citation>
    <scope>NUCLEOTIDE SEQUENCE [LARGE SCALE GENOMIC DNA]</scope>
    <source>
        <strain evidence="2">PS312</strain>
    </source>
</reference>
<evidence type="ECO:0000313" key="2">
    <source>
        <dbReference type="Proteomes" id="UP000005239"/>
    </source>
</evidence>
<protein>
    <submittedName>
        <fullName evidence="1">Uncharacterized protein</fullName>
    </submittedName>
</protein>
<gene>
    <name evidence="1" type="primary">WBGene00282995</name>
</gene>